<dbReference type="Proteomes" id="UP000076038">
    <property type="component" value="Chromosome"/>
</dbReference>
<reference evidence="2" key="2">
    <citation type="submission" date="2016-04" db="EMBL/GenBank/DDBJ databases">
        <title>Complete Genome and Plasmid Sequences for Rhodococcus fascians D188 and Draft Sequences for Rhodococcus spp. Isolates PBTS 1 and PBTS 2.</title>
        <authorList>
            <person name="Stamer R."/>
            <person name="Vereecke D."/>
            <person name="Zhang Y."/>
            <person name="Schilkey F."/>
            <person name="Devitt N."/>
            <person name="Randall J."/>
        </authorList>
    </citation>
    <scope>NUCLEOTIDE SEQUENCE [LARGE SCALE GENOMIC DNA]</scope>
    <source>
        <strain evidence="2">PBTS2</strain>
    </source>
</reference>
<protein>
    <recommendedName>
        <fullName evidence="3">DUF4192 domain-containing protein</fullName>
    </recommendedName>
</protein>
<evidence type="ECO:0000313" key="2">
    <source>
        <dbReference type="Proteomes" id="UP000076038"/>
    </source>
</evidence>
<sequence length="371" mass="40086">MYTPTNSHDPFSGRHRVRIGDASELLAAIPAMLGFDPHRSMVLIALEDGGTSIGPTMRHDLVLAGEHTDRRAGSDTRATPDMLDVIDYLAGYCAFENIVSVIAVFVDDRLGRNERTHYTLDVQDLVNELEVTLPTFGVRLEAAFATSAIADAAHWWSLQGPRQHGRIADPKASPLTVARVLDGYPVRRSRDELAEFIAPGPVETVQAVAAEMAKFRRSGALSLTDHLTAVLSYLARSPYDSELETTDFARVAVAIGHVQVRDAVLALTLGEDADIVEEFWAHLVRVVPNRERAIAATLLAFSAYVRGDGPMARIAIDAALKADSSHSLASLLDRSLSVGASPALVREVAESGFACARACGIRLPGDPFGRR</sequence>
<reference evidence="1 2" key="1">
    <citation type="journal article" date="2016" name="Genome Announc.">
        <title>Complete Genome and Plasmid Sequences for Rhodococcus fascians D188 and Draft Sequences for Rhodococcus Isolates PBTS 1 and PBTS 2.</title>
        <authorList>
            <person name="Stamler R.A."/>
            <person name="Vereecke D."/>
            <person name="Zhang Y."/>
            <person name="Schilkey F."/>
            <person name="Devitt N."/>
            <person name="Randall J.J."/>
        </authorList>
    </citation>
    <scope>NUCLEOTIDE SEQUENCE [LARGE SCALE GENOMIC DNA]</scope>
    <source>
        <strain evidence="1 2">PBTS2</strain>
    </source>
</reference>
<dbReference type="RefSeq" id="WP_048318378.1">
    <property type="nucleotide sequence ID" value="NZ_CP015220.1"/>
</dbReference>
<dbReference type="Pfam" id="PF13830">
    <property type="entry name" value="DUF4192"/>
    <property type="match status" value="1"/>
</dbReference>
<dbReference type="KEGG" id="rhs:A3Q41_03775"/>
<evidence type="ECO:0008006" key="3">
    <source>
        <dbReference type="Google" id="ProtNLM"/>
    </source>
</evidence>
<evidence type="ECO:0000313" key="1">
    <source>
        <dbReference type="EMBL" id="AMY25061.1"/>
    </source>
</evidence>
<dbReference type="EMBL" id="CP015220">
    <property type="protein sequence ID" value="AMY25061.1"/>
    <property type="molecule type" value="Genomic_DNA"/>
</dbReference>
<accession>A0A143QQ15</accession>
<organism evidence="1 2">
    <name type="scientific">Rhodococcoides fascians</name>
    <name type="common">Rhodococcus fascians</name>
    <dbReference type="NCBI Taxonomy" id="1828"/>
    <lineage>
        <taxon>Bacteria</taxon>
        <taxon>Bacillati</taxon>
        <taxon>Actinomycetota</taxon>
        <taxon>Actinomycetes</taxon>
        <taxon>Mycobacteriales</taxon>
        <taxon>Nocardiaceae</taxon>
        <taxon>Rhodococcoides</taxon>
    </lineage>
</organism>
<dbReference type="AlphaFoldDB" id="A0A143QQ15"/>
<dbReference type="OrthoDB" id="3264463at2"/>
<dbReference type="InterPro" id="IPR025447">
    <property type="entry name" value="DUF4192"/>
</dbReference>
<keyword evidence="2" id="KW-1185">Reference proteome</keyword>
<gene>
    <name evidence="1" type="ORF">A3Q41_03775</name>
</gene>
<dbReference type="PATRIC" id="fig|1653479.3.peg.3829"/>
<proteinExistence type="predicted"/>
<name>A0A143QQ15_RHOFA</name>